<comment type="caution">
    <text evidence="2">The sequence shown here is derived from an EMBL/GenBank/DDBJ whole genome shotgun (WGS) entry which is preliminary data.</text>
</comment>
<protein>
    <submittedName>
        <fullName evidence="2">Uncharacterized protein</fullName>
    </submittedName>
</protein>
<name>A0A5J4NPB0_9TREM</name>
<gene>
    <name evidence="2" type="ORF">DEA37_0007978</name>
</gene>
<evidence type="ECO:0000313" key="2">
    <source>
        <dbReference type="EMBL" id="KAA3677455.1"/>
    </source>
</evidence>
<dbReference type="EMBL" id="QNGE01001498">
    <property type="protein sequence ID" value="KAA3677455.1"/>
    <property type="molecule type" value="Genomic_DNA"/>
</dbReference>
<evidence type="ECO:0000313" key="3">
    <source>
        <dbReference type="Proteomes" id="UP000324629"/>
    </source>
</evidence>
<proteinExistence type="predicted"/>
<sequence length="165" mass="18020">MPSCPHVFPFYSGPATCQGSQFNVVLNCNTHTIRVATVLLGFRVLKNLRAYVRLRQAASSATHATWPAETIRDTENGKPPSASQSVRLMNPHSAAADAVPQPTLVAEVQLTPCSPSSPDAQYGSCSRSKLREWWSDTCALIFVLFCGIMHSVRDRDTSRGPCVRS</sequence>
<dbReference type="AlphaFoldDB" id="A0A5J4NPB0"/>
<dbReference type="Proteomes" id="UP000324629">
    <property type="component" value="Unassembled WGS sequence"/>
</dbReference>
<reference evidence="2 3" key="1">
    <citation type="journal article" date="2019" name="Gigascience">
        <title>Whole-genome sequence of the oriental lung fluke Paragonimus westermani.</title>
        <authorList>
            <person name="Oey H."/>
            <person name="Zakrzewski M."/>
            <person name="Narain K."/>
            <person name="Devi K.R."/>
            <person name="Agatsuma T."/>
            <person name="Nawaratna S."/>
            <person name="Gobert G.N."/>
            <person name="Jones M.K."/>
            <person name="Ragan M.A."/>
            <person name="McManus D.P."/>
            <person name="Krause L."/>
        </authorList>
    </citation>
    <scope>NUCLEOTIDE SEQUENCE [LARGE SCALE GENOMIC DNA]</scope>
    <source>
        <strain evidence="2 3">IND2009</strain>
    </source>
</reference>
<keyword evidence="3" id="KW-1185">Reference proteome</keyword>
<evidence type="ECO:0000256" key="1">
    <source>
        <dbReference type="SAM" id="MobiDB-lite"/>
    </source>
</evidence>
<accession>A0A5J4NPB0</accession>
<organism evidence="2 3">
    <name type="scientific">Paragonimus westermani</name>
    <dbReference type="NCBI Taxonomy" id="34504"/>
    <lineage>
        <taxon>Eukaryota</taxon>
        <taxon>Metazoa</taxon>
        <taxon>Spiralia</taxon>
        <taxon>Lophotrochozoa</taxon>
        <taxon>Platyhelminthes</taxon>
        <taxon>Trematoda</taxon>
        <taxon>Digenea</taxon>
        <taxon>Plagiorchiida</taxon>
        <taxon>Troglotremata</taxon>
        <taxon>Troglotrematidae</taxon>
        <taxon>Paragonimus</taxon>
    </lineage>
</organism>
<feature type="region of interest" description="Disordered" evidence="1">
    <location>
        <begin position="66"/>
        <end position="85"/>
    </location>
</feature>